<sequence>MAALSPGNESSNLLCLEDVTMAVAGALKDIMDSTAYITIKEYNSELDIEKLRYTSKWIRARFRGTLVEQIPSISESAFEYRRLLCELHNAIPLTSDLARHFNDEIEAFTSSFVSRPEAIQLGQQHPPSPSNYIISFEHLSFFSCANKTAQAFFKGLRTSLYLVGLSMPRYHQSIHIW</sequence>
<evidence type="ECO:0000313" key="1">
    <source>
        <dbReference type="EMBL" id="KAF8883627.1"/>
    </source>
</evidence>
<accession>A0A9P5NGJ1</accession>
<dbReference type="Proteomes" id="UP000724874">
    <property type="component" value="Unassembled WGS sequence"/>
</dbReference>
<gene>
    <name evidence="1" type="ORF">CPB84DRAFT_185868</name>
</gene>
<dbReference type="AlphaFoldDB" id="A0A9P5NGJ1"/>
<protein>
    <submittedName>
        <fullName evidence="1">Uncharacterized protein</fullName>
    </submittedName>
</protein>
<name>A0A9P5NGJ1_GYMJU</name>
<keyword evidence="2" id="KW-1185">Reference proteome</keyword>
<evidence type="ECO:0000313" key="2">
    <source>
        <dbReference type="Proteomes" id="UP000724874"/>
    </source>
</evidence>
<reference evidence="1" key="1">
    <citation type="submission" date="2020-11" db="EMBL/GenBank/DDBJ databases">
        <authorList>
            <consortium name="DOE Joint Genome Institute"/>
            <person name="Ahrendt S."/>
            <person name="Riley R."/>
            <person name="Andreopoulos W."/>
            <person name="LaButti K."/>
            <person name="Pangilinan J."/>
            <person name="Ruiz-duenas F.J."/>
            <person name="Barrasa J.M."/>
            <person name="Sanchez-Garcia M."/>
            <person name="Camarero S."/>
            <person name="Miyauchi S."/>
            <person name="Serrano A."/>
            <person name="Linde D."/>
            <person name="Babiker R."/>
            <person name="Drula E."/>
            <person name="Ayuso-Fernandez I."/>
            <person name="Pacheco R."/>
            <person name="Padilla G."/>
            <person name="Ferreira P."/>
            <person name="Barriuso J."/>
            <person name="Kellner H."/>
            <person name="Castanera R."/>
            <person name="Alfaro M."/>
            <person name="Ramirez L."/>
            <person name="Pisabarro A.G."/>
            <person name="Kuo A."/>
            <person name="Tritt A."/>
            <person name="Lipzen A."/>
            <person name="He G."/>
            <person name="Yan M."/>
            <person name="Ng V."/>
            <person name="Cullen D."/>
            <person name="Martin F."/>
            <person name="Rosso M.-N."/>
            <person name="Henrissat B."/>
            <person name="Hibbett D."/>
            <person name="Martinez A.T."/>
            <person name="Grigoriev I.V."/>
        </authorList>
    </citation>
    <scope>NUCLEOTIDE SEQUENCE</scope>
    <source>
        <strain evidence="1">AH 44721</strain>
    </source>
</reference>
<organism evidence="1 2">
    <name type="scientific">Gymnopilus junonius</name>
    <name type="common">Spectacular rustgill mushroom</name>
    <name type="synonym">Gymnopilus spectabilis subsp. junonius</name>
    <dbReference type="NCBI Taxonomy" id="109634"/>
    <lineage>
        <taxon>Eukaryota</taxon>
        <taxon>Fungi</taxon>
        <taxon>Dikarya</taxon>
        <taxon>Basidiomycota</taxon>
        <taxon>Agaricomycotina</taxon>
        <taxon>Agaricomycetes</taxon>
        <taxon>Agaricomycetidae</taxon>
        <taxon>Agaricales</taxon>
        <taxon>Agaricineae</taxon>
        <taxon>Hymenogastraceae</taxon>
        <taxon>Gymnopilus</taxon>
    </lineage>
</organism>
<comment type="caution">
    <text evidence="1">The sequence shown here is derived from an EMBL/GenBank/DDBJ whole genome shotgun (WGS) entry which is preliminary data.</text>
</comment>
<dbReference type="EMBL" id="JADNYJ010000114">
    <property type="protein sequence ID" value="KAF8883627.1"/>
    <property type="molecule type" value="Genomic_DNA"/>
</dbReference>
<proteinExistence type="predicted"/>